<name>A0A7M2SIR8_9ACTN</name>
<keyword evidence="1" id="KW-0418">Kinase</keyword>
<protein>
    <submittedName>
        <fullName evidence="3">ATP-binding protein</fullName>
    </submittedName>
</protein>
<evidence type="ECO:0000259" key="2">
    <source>
        <dbReference type="Pfam" id="PF13581"/>
    </source>
</evidence>
<keyword evidence="4" id="KW-1185">Reference proteome</keyword>
<evidence type="ECO:0000256" key="1">
    <source>
        <dbReference type="ARBA" id="ARBA00022527"/>
    </source>
</evidence>
<dbReference type="GO" id="GO:0004674">
    <property type="term" value="F:protein serine/threonine kinase activity"/>
    <property type="evidence" value="ECO:0007669"/>
    <property type="project" value="UniProtKB-KW"/>
</dbReference>
<dbReference type="EMBL" id="CP063373">
    <property type="protein sequence ID" value="QOV35929.1"/>
    <property type="molecule type" value="Genomic_DNA"/>
</dbReference>
<evidence type="ECO:0000313" key="4">
    <source>
        <dbReference type="Proteomes" id="UP000594205"/>
    </source>
</evidence>
<proteinExistence type="predicted"/>
<dbReference type="Gene3D" id="3.30.565.10">
    <property type="entry name" value="Histidine kinase-like ATPase, C-terminal domain"/>
    <property type="match status" value="1"/>
</dbReference>
<dbReference type="KEGG" id="sfeu:IM697_38820"/>
<evidence type="ECO:0000313" key="3">
    <source>
        <dbReference type="EMBL" id="QOV35929.1"/>
    </source>
</evidence>
<dbReference type="PANTHER" id="PTHR35526:SF3">
    <property type="entry name" value="ANTI-SIGMA-F FACTOR RSBW"/>
    <property type="match status" value="1"/>
</dbReference>
<keyword evidence="1" id="KW-0808">Transferase</keyword>
<dbReference type="Proteomes" id="UP000594205">
    <property type="component" value="Chromosome"/>
</dbReference>
<accession>A0A7M2SIR8</accession>
<dbReference type="CDD" id="cd16936">
    <property type="entry name" value="HATPase_RsbW-like"/>
    <property type="match status" value="1"/>
</dbReference>
<dbReference type="Pfam" id="PF13581">
    <property type="entry name" value="HATPase_c_2"/>
    <property type="match status" value="1"/>
</dbReference>
<dbReference type="AlphaFoldDB" id="A0A7M2SIR8"/>
<keyword evidence="3" id="KW-0067">ATP-binding</keyword>
<keyword evidence="1" id="KW-0723">Serine/threonine-protein kinase</keyword>
<gene>
    <name evidence="3" type="ORF">IM697_38820</name>
</gene>
<keyword evidence="3" id="KW-0547">Nucleotide-binding</keyword>
<dbReference type="GO" id="GO:0005524">
    <property type="term" value="F:ATP binding"/>
    <property type="evidence" value="ECO:0007669"/>
    <property type="project" value="UniProtKB-KW"/>
</dbReference>
<reference evidence="3 4" key="1">
    <citation type="submission" date="2020-10" db="EMBL/GenBank/DDBJ databases">
        <title>Streptomyces ferrugineus complate genome analysis.</title>
        <authorList>
            <person name="Anwar N."/>
        </authorList>
    </citation>
    <scope>NUCLEOTIDE SEQUENCE [LARGE SCALE GENOMIC DNA]</scope>
    <source>
        <strain evidence="3 4">CCTCC AA2014009</strain>
    </source>
</reference>
<dbReference type="RefSeq" id="WP_194041372.1">
    <property type="nucleotide sequence ID" value="NZ_CP063373.1"/>
</dbReference>
<sequence>MPEPHSSTDPVHHEDQLDYTPVPRSVSLARHRTTRLVTAWGYPHLAYDAALVVSELMTKALLHGSLRDRLIRLRISTTAAALRVDVSDPRAERLPCPRDATGEDQFGRGLTLVGALAEDWGAGPRIGVGKTVWAEWGLALTLCGSDPVARAKE</sequence>
<dbReference type="PANTHER" id="PTHR35526">
    <property type="entry name" value="ANTI-SIGMA-F FACTOR RSBW-RELATED"/>
    <property type="match status" value="1"/>
</dbReference>
<dbReference type="InterPro" id="IPR003594">
    <property type="entry name" value="HATPase_dom"/>
</dbReference>
<organism evidence="3 4">
    <name type="scientific">Streptomyces ferrugineus</name>
    <dbReference type="NCBI Taxonomy" id="1413221"/>
    <lineage>
        <taxon>Bacteria</taxon>
        <taxon>Bacillati</taxon>
        <taxon>Actinomycetota</taxon>
        <taxon>Actinomycetes</taxon>
        <taxon>Kitasatosporales</taxon>
        <taxon>Streptomycetaceae</taxon>
        <taxon>Streptomyces</taxon>
    </lineage>
</organism>
<dbReference type="InterPro" id="IPR036890">
    <property type="entry name" value="HATPase_C_sf"/>
</dbReference>
<feature type="domain" description="Histidine kinase/HSP90-like ATPase" evidence="2">
    <location>
        <begin position="23"/>
        <end position="134"/>
    </location>
</feature>
<dbReference type="InterPro" id="IPR050267">
    <property type="entry name" value="Anti-sigma-factor_SerPK"/>
</dbReference>